<dbReference type="EMBL" id="NPDS01000003">
    <property type="protein sequence ID" value="PJZ57451.1"/>
    <property type="molecule type" value="Genomic_DNA"/>
</dbReference>
<feature type="transmembrane region" description="Helical" evidence="5">
    <location>
        <begin position="1856"/>
        <end position="1876"/>
    </location>
</feature>
<keyword evidence="3" id="KW-0677">Repeat</keyword>
<dbReference type="Proteomes" id="UP000231879">
    <property type="component" value="Unassembled WGS sequence"/>
</dbReference>
<feature type="domain" description="Teneurin-like YD-shell" evidence="6">
    <location>
        <begin position="1310"/>
        <end position="1746"/>
    </location>
</feature>
<dbReference type="InterPro" id="IPR050708">
    <property type="entry name" value="T6SS_VgrG/RHS"/>
</dbReference>
<sequence>MKFNSPIFTRVSILKVVLALIIAFSSIAAFPFLQMFSLSGPSSETGIPQPLPEIVVDSFGALNASIPIQVPKGTKDVTPSIELQYNSFQNDGLVGGGWDLSGILTISIDPSKGIHNDGNDAYVSFAGKLIQTSSNVYHTKIESFFQFKKLSDSWVAQDRNGTSYYFGEDASTENPNSNATIRNLSGNSRIWALNRVRDLHGNGYSIKYQPYSSSNGTPIPDRIEYNQGNTVILFEIEDRTDAVESNFLNIQAKLTKRIRSISVTQKQDNGSVVEAERYMLTYDNNLFDKKNRLAGVDRKNYGPIAFNYNNDSPTAGSTSKSSPSAIDMSYRFENSSIKSDCDFAALVCACSADATCMAVSGGFAGLACWGYMDSIGDMCVNGMVGSQTFLATFDPKKAPEPVWISGNKKSNQLVRYDSSNPGATSPIGGKTFTFNEKSKVFQGDIDGDLISDFVALENDNLELNVSLSLTGANFNPISISTILKSNPNSYQGLVDLNADGKSDFIQTDTSNNFLIYLATGGSLSINPIVLSIPGIGSSFRQFVDMDNDGIADYVRMTDNPDGSKNLSISFLRYSGGSFSVRTTTSSYIGVAGTEGDRFLSDSNGDGYLDLITFSADNNLYVYLSDGHVVRSPLAFPVSYTTPYYEVSSSIANSKRYSMRDMNWDGAADRISLVNNGFQIDLYNPSTSSFDTTFEVSNDGTQVKQFDVNWDGTLDSVSFYTFFFNGTGFHVKNGSDDSNTDVVFDYNETVPVPPNPALMASDSAKVYSNFVNTKTFADVDGDAKADFIRFQSGTIYVSYSRSKNNGLFYSNGGDVSFQAASFSVAMDTNLDGRSDFIGFRGSMRNLVNDTFVNNLHSFERNQTAHSNALNIDYVEPSYSKKISQGLLTEISSIQEKGIQINYANTYDSSNSSVVNAINTSSIGAFLKPNLTSYSVATNVYTQVADGLGESESYVFENGRTYIQDQDNRSMMGFAKITISETLTGRKNISQYQGANPNFVGIETKRDEYLNNQLISTATFVYGQVSSPFGTINIRKNQDISTKYQNGAALSTLQADYTYDAYNNVLSKVIQIDADTSLTLREDSTYFVSLSDWVLGEVAQFQKSQGGNLSSQTEFVYSNHLITDRKTLIKPSTTEYAVQTFLSYDSFGNPTSIRDPNGNISLLEYDAITHNYITKTTDSTGLQTSRIYDYIFGKELSAIDANGNRSENLYDYFGRLIGVKYSGESDWSEVVEYIQTGSPAGEKVKRTIHDLKTGDSWTQESHDAFGRTIKTEKLIADAIVFSQDTVFNSNGSIRSKNEPYLGTAPFLTTVYTYDTENNVVKSSDTSGKITDISYSGYDTTTIVSVNGTQIDSLTETKNQLNQVLSKVRNGKTIKYSYNPQGSIAKITDPQGLNTVISYDLLGNKLNQTNPDTGVTTFINSPTGTVLEQRNANGSFSTYQYDSADRLTKIIGHHSNGTTQSVQFTYDESSSGNGKGKLTSVMDSIGKTEFQYDTRGNQTKIKKTLNQEDLTLIFLKDYDLGNRVTSVTYPDGTVIHNNYTVSGYLTSVTMDTADGSSIGHSVVNYAGPLMEGGKFKVLRNVGNGVQTNIYFDPIFRRPTEVISGLDSDIYESLKYEYDLAGNITKIEDLRNPGRTQIFQYDQFNRIVNSNGKYGTEEYQYSDDGNLIKKGANNYSYSGANSHAVTQINSPQGNQLYSYDNSGLMTNRDGDTLEYDPMGKLQRILTKDSEVMTFDYDYKGSRLRKSKQSDSSSVISIDGLYEISFRPGFTPLHTIYIKGIEDEVVAQIGLQNVSLLSDANFSSKETEFAAFALSPKDSICKGISIDCLQYFKNRIVSEANYPIALRWVFDIRDGKIGNKFRLGILSLFGVFVICFVGWVLYGTPKFRNLKPIDAGVTPILILSVFMSFNFFSCGILPGTGSKNGDPPWIALPSTIPVDTPSVSNPGTSGGSNLGGSPVPGMIFFHPNHLGSITMATNGVGKPISGGSAIGTSYVSYKPYGEILRTDSYGPDAFRYKYSGQEEDKETGLLFYKSRYYDPNLGRFLQADSHLDSESIVGSNLFMYVNGNPMQYNDPTGNNAWIHMFNRIVGHMLGKSFGKSGLNKIGHNFSHGIYNSMAKASNWIAARVSVKSWLRPIIRDKMVKDSQKTFIRQTAREIQNLAIWTVATGNYQMGQTIFNEILLPSIQNGIITNWVILPIAANFLTNQVGSHLNEIVTSSSAAGILTGSAWVGGLVLTYRVTTLAIHYYNMYRDFAKFQELNKNVSTLTCLEKNKSNSAICFL</sequence>
<accession>A0ABX4NKV1</accession>
<dbReference type="Gene3D" id="2.180.10.10">
    <property type="entry name" value="RHS repeat-associated core"/>
    <property type="match status" value="3"/>
</dbReference>
<protein>
    <recommendedName>
        <fullName evidence="6">Teneurin-like YD-shell domain-containing protein</fullName>
    </recommendedName>
</protein>
<keyword evidence="8" id="KW-1185">Reference proteome</keyword>
<keyword evidence="5" id="KW-0472">Membrane</keyword>
<evidence type="ECO:0000256" key="2">
    <source>
        <dbReference type="ARBA" id="ARBA00022525"/>
    </source>
</evidence>
<evidence type="ECO:0000256" key="1">
    <source>
        <dbReference type="ARBA" id="ARBA00004613"/>
    </source>
</evidence>
<keyword evidence="5" id="KW-0812">Transmembrane</keyword>
<keyword evidence="2" id="KW-0964">Secreted</keyword>
<dbReference type="Pfam" id="PF03534">
    <property type="entry name" value="SpvB"/>
    <property type="match status" value="1"/>
</dbReference>
<gene>
    <name evidence="7" type="ORF">CH367_08830</name>
</gene>
<keyword evidence="4" id="KW-0843">Virulence</keyword>
<organism evidence="7 8">
    <name type="scientific">Leptospira barantonii</name>
    <dbReference type="NCBI Taxonomy" id="2023184"/>
    <lineage>
        <taxon>Bacteria</taxon>
        <taxon>Pseudomonadati</taxon>
        <taxon>Spirochaetota</taxon>
        <taxon>Spirochaetia</taxon>
        <taxon>Leptospirales</taxon>
        <taxon>Leptospiraceae</taxon>
        <taxon>Leptospira</taxon>
    </lineage>
</organism>
<proteinExistence type="predicted"/>
<keyword evidence="5" id="KW-1133">Transmembrane helix</keyword>
<dbReference type="InterPro" id="IPR056823">
    <property type="entry name" value="TEN-like_YD-shell"/>
</dbReference>
<dbReference type="PANTHER" id="PTHR32305">
    <property type="match status" value="1"/>
</dbReference>
<dbReference type="RefSeq" id="WP_100762148.1">
    <property type="nucleotide sequence ID" value="NZ_NPDS01000003.1"/>
</dbReference>
<comment type="caution">
    <text evidence="7">The sequence shown here is derived from an EMBL/GenBank/DDBJ whole genome shotgun (WGS) entry which is preliminary data.</text>
</comment>
<dbReference type="NCBIfam" id="TIGR03696">
    <property type="entry name" value="Rhs_assc_core"/>
    <property type="match status" value="1"/>
</dbReference>
<dbReference type="InterPro" id="IPR003284">
    <property type="entry name" value="Sal_SpvB"/>
</dbReference>
<evidence type="ECO:0000256" key="3">
    <source>
        <dbReference type="ARBA" id="ARBA00022737"/>
    </source>
</evidence>
<dbReference type="Pfam" id="PF25023">
    <property type="entry name" value="TEN_YD-shell"/>
    <property type="match status" value="1"/>
</dbReference>
<evidence type="ECO:0000256" key="4">
    <source>
        <dbReference type="ARBA" id="ARBA00023026"/>
    </source>
</evidence>
<feature type="transmembrane region" description="Helical" evidence="5">
    <location>
        <begin position="1888"/>
        <end position="1907"/>
    </location>
</feature>
<dbReference type="InterPro" id="IPR022385">
    <property type="entry name" value="Rhs_assc_core"/>
</dbReference>
<comment type="subcellular location">
    <subcellularLocation>
        <location evidence="1">Secreted</location>
    </subcellularLocation>
</comment>
<evidence type="ECO:0000259" key="6">
    <source>
        <dbReference type="Pfam" id="PF25023"/>
    </source>
</evidence>
<dbReference type="InterPro" id="IPR028994">
    <property type="entry name" value="Integrin_alpha_N"/>
</dbReference>
<evidence type="ECO:0000313" key="8">
    <source>
        <dbReference type="Proteomes" id="UP000231879"/>
    </source>
</evidence>
<feature type="transmembrane region" description="Helical" evidence="5">
    <location>
        <begin position="12"/>
        <end position="33"/>
    </location>
</feature>
<evidence type="ECO:0000313" key="7">
    <source>
        <dbReference type="EMBL" id="PJZ57451.1"/>
    </source>
</evidence>
<dbReference type="SUPFAM" id="SSF69318">
    <property type="entry name" value="Integrin alpha N-terminal domain"/>
    <property type="match status" value="2"/>
</dbReference>
<reference evidence="7 8" key="1">
    <citation type="submission" date="2017-07" db="EMBL/GenBank/DDBJ databases">
        <title>Leptospira spp. isolated from tropical soils.</title>
        <authorList>
            <person name="Thibeaux R."/>
            <person name="Iraola G."/>
            <person name="Ferres I."/>
            <person name="Bierque E."/>
            <person name="Girault D."/>
            <person name="Soupe-Gilbert M.-E."/>
            <person name="Picardeau M."/>
            <person name="Goarant C."/>
        </authorList>
    </citation>
    <scope>NUCLEOTIDE SEQUENCE [LARGE SCALE GENOMIC DNA]</scope>
    <source>
        <strain evidence="7 8">FH4-C-A1</strain>
    </source>
</reference>
<evidence type="ECO:0000256" key="5">
    <source>
        <dbReference type="SAM" id="Phobius"/>
    </source>
</evidence>
<name>A0ABX4NKV1_9LEPT</name>
<dbReference type="PANTHER" id="PTHR32305:SF15">
    <property type="entry name" value="PROTEIN RHSA-RELATED"/>
    <property type="match status" value="1"/>
</dbReference>